<dbReference type="PANTHER" id="PTHR12338:SF8">
    <property type="entry name" value="HEME_HEMOPEXIN-BINDING PROTEIN"/>
    <property type="match status" value="1"/>
</dbReference>
<keyword evidence="8" id="KW-1185">Reference proteome</keyword>
<dbReference type="PANTHER" id="PTHR12338">
    <property type="entry name" value="AUTOTRANSPORTER"/>
    <property type="match status" value="1"/>
</dbReference>
<evidence type="ECO:0000256" key="5">
    <source>
        <dbReference type="SAM" id="SignalP"/>
    </source>
</evidence>
<dbReference type="InterPro" id="IPR008638">
    <property type="entry name" value="FhaB/CdiA-like_TPS"/>
</dbReference>
<feature type="chain" id="PRO_5046791764" evidence="5">
    <location>
        <begin position="36"/>
        <end position="1051"/>
    </location>
</feature>
<protein>
    <submittedName>
        <fullName evidence="7">Filamentous hemagglutinin N-terminal domain-containing protein</fullName>
    </submittedName>
</protein>
<feature type="signal peptide" evidence="5">
    <location>
        <begin position="1"/>
        <end position="35"/>
    </location>
</feature>
<evidence type="ECO:0000313" key="8">
    <source>
        <dbReference type="Proteomes" id="UP001595904"/>
    </source>
</evidence>
<organism evidence="7 8">
    <name type="scientific">Steroidobacter flavus</name>
    <dbReference type="NCBI Taxonomy" id="1842136"/>
    <lineage>
        <taxon>Bacteria</taxon>
        <taxon>Pseudomonadati</taxon>
        <taxon>Pseudomonadota</taxon>
        <taxon>Gammaproteobacteria</taxon>
        <taxon>Steroidobacterales</taxon>
        <taxon>Steroidobacteraceae</taxon>
        <taxon>Steroidobacter</taxon>
    </lineage>
</organism>
<dbReference type="InterPro" id="IPR012334">
    <property type="entry name" value="Pectin_lyas_fold"/>
</dbReference>
<comment type="caution">
    <text evidence="7">The sequence shown here is derived from an EMBL/GenBank/DDBJ whole genome shotgun (WGS) entry which is preliminary data.</text>
</comment>
<dbReference type="SMART" id="SM00912">
    <property type="entry name" value="Haemagg_act"/>
    <property type="match status" value="1"/>
</dbReference>
<keyword evidence="3 5" id="KW-0732">Signal</keyword>
<gene>
    <name evidence="7" type="ORF">ACFPN2_02075</name>
</gene>
<dbReference type="EMBL" id="JBHSDU010000001">
    <property type="protein sequence ID" value="MFC4307856.1"/>
    <property type="molecule type" value="Genomic_DNA"/>
</dbReference>
<evidence type="ECO:0000313" key="7">
    <source>
        <dbReference type="EMBL" id="MFC4307856.1"/>
    </source>
</evidence>
<dbReference type="Pfam" id="PF05860">
    <property type="entry name" value="TPS"/>
    <property type="match status" value="1"/>
</dbReference>
<evidence type="ECO:0000256" key="2">
    <source>
        <dbReference type="ARBA" id="ARBA00022525"/>
    </source>
</evidence>
<dbReference type="Proteomes" id="UP001595904">
    <property type="component" value="Unassembled WGS sequence"/>
</dbReference>
<evidence type="ECO:0000259" key="6">
    <source>
        <dbReference type="SMART" id="SM00912"/>
    </source>
</evidence>
<feature type="compositionally biased region" description="Pro residues" evidence="4">
    <location>
        <begin position="727"/>
        <end position="741"/>
    </location>
</feature>
<evidence type="ECO:0000256" key="4">
    <source>
        <dbReference type="SAM" id="MobiDB-lite"/>
    </source>
</evidence>
<proteinExistence type="predicted"/>
<sequence>MTTLKNKRRTAAPKRPLNCVLTTFVVAGFSSAALANPQNSSVVQGNAVVTTNGSELTVTTTGRTILNWDSFSIGSGELTRFVMDSANQAVLNRVMGGTLSQIDGRLESNGRLYLINPNGVIIGATGSVQTQSFIASTRDITNADFMDDGDLTFVGVGSGEVHNLGTIQAADGDVALIGKRVLNTGTITASEGIIALAAGDEVMLAAPGSERLLVRVDGVSTQATLIDHTGVLSAAQAELQAAGGNPYALAVNVGGQIIATGVQNRAGRIYLTTDTGLIDVAGTLTAKNSDGSGGGIHLDSTLGAGSEVNVSGTLDASSTSTGGSINIDSSHITLDDGAQLIVSGGSGNAGGVFIGSQSETDSVHVNEGASIEANSGSGDAGNIDLTGAGVYFHGQLHARGGASQGVFNILSGEAIEYTGLADLRSYDNEPRFGSVNIESLYANLTIAADLSNVIDVDALATQLNYGNVTLAANRTDRSINVNAPISWQSATRLTLQADGDIGVNEAIEASNGSLHLTSLNGDVTALEPASLTARNLWLSAANDVNLTNRVVAQNVTLYDIGGRISLANEQNQLGAITFSRDLRPQSGEVNIVDSADGLTLTTSNVGGIAYSTDGNFLVRTAGDLTLSQAFQTQVGGDITLVAAGGVFRNQSTAGANVFGTSSTGLERTRVYAASAGENGGLEGPAQYNVSYSDGHAETASTGFYYSGSTPQDPGPSDPEEPVDPVDPVDPPPAPEPVPEPPAQIIQTALGGNSFEQLNRPPENFNLPPSVPIVLPSPPPAPTPNSVTLTSAMTDQLQQLAERAAIDSNPTKQPSQQAIDQLDDAMTQMMAFLQGLSAGAGAPTAEQLVQKLGSLPPEITQLMNQSPALFQQQLAIILTQYAVNAQKASLDDRKQAMDQQLDQVLQAAQQMRDLAIQQMTNAIVTIVTQVANTALNAGNDPKTKNPALPKAPEPLPIIPPLVSAPVKKDPQPSSTPPIGYQAPRTAPPPIVVPVAPSLPPALQAQLDAQRQMLQGSPTQTTPPPVVVPLPSRLIPVPPPIPSAVQAKIDAGR</sequence>
<dbReference type="NCBIfam" id="TIGR01901">
    <property type="entry name" value="adhes_NPXG"/>
    <property type="match status" value="1"/>
</dbReference>
<dbReference type="RefSeq" id="WP_380594479.1">
    <property type="nucleotide sequence ID" value="NZ_JBHSDU010000001.1"/>
</dbReference>
<feature type="compositionally biased region" description="Polar residues" evidence="4">
    <location>
        <begin position="700"/>
        <end position="711"/>
    </location>
</feature>
<evidence type="ECO:0000256" key="1">
    <source>
        <dbReference type="ARBA" id="ARBA00004613"/>
    </source>
</evidence>
<dbReference type="Gene3D" id="2.160.20.10">
    <property type="entry name" value="Single-stranded right-handed beta-helix, Pectin lyase-like"/>
    <property type="match status" value="2"/>
</dbReference>
<accession>A0ABV8SKI1</accession>
<dbReference type="InterPro" id="IPR050909">
    <property type="entry name" value="Bact_Autotransporter_VF"/>
</dbReference>
<comment type="subcellular location">
    <subcellularLocation>
        <location evidence="1">Secreted</location>
    </subcellularLocation>
</comment>
<feature type="region of interest" description="Disordered" evidence="4">
    <location>
        <begin position="1006"/>
        <end position="1026"/>
    </location>
</feature>
<dbReference type="InterPro" id="IPR011050">
    <property type="entry name" value="Pectin_lyase_fold/virulence"/>
</dbReference>
<feature type="region of interest" description="Disordered" evidence="4">
    <location>
        <begin position="963"/>
        <end position="983"/>
    </location>
</feature>
<keyword evidence="2" id="KW-0964">Secreted</keyword>
<feature type="region of interest" description="Disordered" evidence="4">
    <location>
        <begin position="700"/>
        <end position="742"/>
    </location>
</feature>
<dbReference type="SUPFAM" id="SSF51126">
    <property type="entry name" value="Pectin lyase-like"/>
    <property type="match status" value="1"/>
</dbReference>
<evidence type="ECO:0000256" key="3">
    <source>
        <dbReference type="ARBA" id="ARBA00022729"/>
    </source>
</evidence>
<feature type="domain" description="Filamentous haemagglutinin FhaB/tRNA nuclease CdiA-like TPS" evidence="6">
    <location>
        <begin position="33"/>
        <end position="144"/>
    </location>
</feature>
<name>A0ABV8SKI1_9GAMM</name>
<reference evidence="8" key="1">
    <citation type="journal article" date="2019" name="Int. J. Syst. Evol. Microbiol.">
        <title>The Global Catalogue of Microorganisms (GCM) 10K type strain sequencing project: providing services to taxonomists for standard genome sequencing and annotation.</title>
        <authorList>
            <consortium name="The Broad Institute Genomics Platform"/>
            <consortium name="The Broad Institute Genome Sequencing Center for Infectious Disease"/>
            <person name="Wu L."/>
            <person name="Ma J."/>
        </authorList>
    </citation>
    <scope>NUCLEOTIDE SEQUENCE [LARGE SCALE GENOMIC DNA]</scope>
    <source>
        <strain evidence="8">CGMCC 1.10759</strain>
    </source>
</reference>